<evidence type="ECO:0000256" key="5">
    <source>
        <dbReference type="ARBA" id="ARBA00050313"/>
    </source>
</evidence>
<dbReference type="InterPro" id="IPR000845">
    <property type="entry name" value="Nucleoside_phosphorylase_d"/>
</dbReference>
<evidence type="ECO:0000256" key="4">
    <source>
        <dbReference type="ARBA" id="ARBA00023167"/>
    </source>
</evidence>
<dbReference type="InterPro" id="IPR035994">
    <property type="entry name" value="Nucleoside_phosphorylase_sf"/>
</dbReference>
<dbReference type="NCBIfam" id="TIGR01704">
    <property type="entry name" value="MTA_SAH-Nsdase"/>
    <property type="match status" value="1"/>
</dbReference>
<dbReference type="CDD" id="cd09008">
    <property type="entry name" value="MTAN"/>
    <property type="match status" value="1"/>
</dbReference>
<dbReference type="PANTHER" id="PTHR46832">
    <property type="entry name" value="5'-METHYLTHIOADENOSINE/S-ADENOSYLHOMOCYSTEINE NUCLEOSIDASE"/>
    <property type="match status" value="1"/>
</dbReference>
<comment type="catalytic activity">
    <reaction evidence="6">
        <text>S-adenosyl-L-homocysteine + H2O = S-(5-deoxy-D-ribos-5-yl)-L-homocysteine + adenine</text>
        <dbReference type="Rhea" id="RHEA:17805"/>
        <dbReference type="ChEBI" id="CHEBI:15377"/>
        <dbReference type="ChEBI" id="CHEBI:16708"/>
        <dbReference type="ChEBI" id="CHEBI:57856"/>
        <dbReference type="ChEBI" id="CHEBI:58195"/>
        <dbReference type="EC" id="3.2.2.9"/>
    </reaction>
</comment>
<dbReference type="SUPFAM" id="SSF53167">
    <property type="entry name" value="Purine and uridine phosphorylases"/>
    <property type="match status" value="1"/>
</dbReference>
<dbReference type="OrthoDB" id="9792278at2"/>
<gene>
    <name evidence="6" type="primary">mtnN</name>
    <name evidence="8" type="ORF">ABM34_01895</name>
</gene>
<dbReference type="FunFam" id="3.40.50.1580:FF:000001">
    <property type="entry name" value="MTA/SAH nucleosidase family protein"/>
    <property type="match status" value="1"/>
</dbReference>
<comment type="similarity">
    <text evidence="6">Belongs to the PNP/UDP phosphorylase family. MtnN subfamily.</text>
</comment>
<dbReference type="PATRIC" id="fig|1007676.4.peg.396"/>
<evidence type="ECO:0000256" key="3">
    <source>
        <dbReference type="ARBA" id="ARBA00022801"/>
    </source>
</evidence>
<evidence type="ECO:0000313" key="8">
    <source>
        <dbReference type="EMBL" id="AKP66422.1"/>
    </source>
</evidence>
<keyword evidence="4 6" id="KW-0486">Methionine biosynthesis</keyword>
<name>A0A0H4QES6_9LACO</name>
<feature type="active site" description="Proton donor" evidence="6">
    <location>
        <position position="197"/>
    </location>
</feature>
<reference evidence="9" key="1">
    <citation type="submission" date="2015-07" db="EMBL/GenBank/DDBJ databases">
        <title>Lactobacillus ginsenosidimutans/EMML 3141/ whole genome sequencing.</title>
        <authorList>
            <person name="Kim M.K."/>
            <person name="Im W.-T."/>
            <person name="Srinivasan S."/>
            <person name="Lee J.-J."/>
        </authorList>
    </citation>
    <scope>NUCLEOTIDE SEQUENCE [LARGE SCALE GENOMIC DNA]</scope>
    <source>
        <strain evidence="9">EMML 3041</strain>
    </source>
</reference>
<feature type="binding site" evidence="6">
    <location>
        <begin position="173"/>
        <end position="174"/>
    </location>
    <ligand>
        <name>substrate</name>
    </ligand>
</feature>
<dbReference type="UniPathway" id="UPA00904">
    <property type="reaction ID" value="UER00871"/>
</dbReference>
<feature type="domain" description="Nucleoside phosphorylase" evidence="7">
    <location>
        <begin position="2"/>
        <end position="225"/>
    </location>
</feature>
<protein>
    <recommendedName>
        <fullName evidence="6">5'-methylthioadenosine/S-adenosylhomocysteine nucleosidase</fullName>
        <shortName evidence="6">MTA/SAH nucleosidase</shortName>
        <shortName evidence="6">MTAN</shortName>
        <ecNumber evidence="6">3.2.2.9</ecNumber>
    </recommendedName>
    <alternativeName>
        <fullName evidence="6">5'-deoxyadenosine nucleosidase</fullName>
        <shortName evidence="6">DOA nucleosidase</shortName>
        <shortName evidence="6">dAdo nucleosidase</shortName>
    </alternativeName>
    <alternativeName>
        <fullName evidence="6">5'-methylthioadenosine nucleosidase</fullName>
        <shortName evidence="6">MTA nucleosidase</shortName>
    </alternativeName>
    <alternativeName>
        <fullName evidence="6">S-adenosylhomocysteine nucleosidase</fullName>
        <shortName evidence="6">AdoHcy nucleosidase</shortName>
        <shortName evidence="6">SAH nucleosidase</shortName>
        <shortName evidence="6">SRH nucleosidase</shortName>
    </alternativeName>
</protein>
<feature type="active site" description="Proton acceptor" evidence="6">
    <location>
        <position position="12"/>
    </location>
</feature>
<evidence type="ECO:0000256" key="2">
    <source>
        <dbReference type="ARBA" id="ARBA00022605"/>
    </source>
</evidence>
<evidence type="ECO:0000256" key="6">
    <source>
        <dbReference type="HAMAP-Rule" id="MF_01684"/>
    </source>
</evidence>
<organism evidence="8 9">
    <name type="scientific">Companilactobacillus ginsenosidimutans</name>
    <dbReference type="NCBI Taxonomy" id="1007676"/>
    <lineage>
        <taxon>Bacteria</taxon>
        <taxon>Bacillati</taxon>
        <taxon>Bacillota</taxon>
        <taxon>Bacilli</taxon>
        <taxon>Lactobacillales</taxon>
        <taxon>Lactobacillaceae</taxon>
        <taxon>Companilactobacillus</taxon>
    </lineage>
</organism>
<dbReference type="GO" id="GO:0019284">
    <property type="term" value="P:L-methionine salvage from S-adenosylmethionine"/>
    <property type="evidence" value="ECO:0007669"/>
    <property type="project" value="TreeGrafter"/>
</dbReference>
<dbReference type="HAMAP" id="MF_01684">
    <property type="entry name" value="Salvage_MtnN"/>
    <property type="match status" value="1"/>
</dbReference>
<dbReference type="GO" id="GO:0008930">
    <property type="term" value="F:methylthioadenosine nucleosidase activity"/>
    <property type="evidence" value="ECO:0007669"/>
    <property type="project" value="UniProtKB-UniRule"/>
</dbReference>
<dbReference type="Pfam" id="PF01048">
    <property type="entry name" value="PNP_UDP_1"/>
    <property type="match status" value="1"/>
</dbReference>
<evidence type="ECO:0000313" key="9">
    <source>
        <dbReference type="Proteomes" id="UP000036106"/>
    </source>
</evidence>
<comment type="pathway">
    <text evidence="1 6">Amino-acid biosynthesis; L-methionine biosynthesis via salvage pathway; S-methyl-5-thio-alpha-D-ribose 1-phosphate from S-methyl-5'-thioadenosine (hydrolase route): step 1/2.</text>
</comment>
<dbReference type="GO" id="GO:0008782">
    <property type="term" value="F:adenosylhomocysteine nucleosidase activity"/>
    <property type="evidence" value="ECO:0007669"/>
    <property type="project" value="UniProtKB-UniRule"/>
</dbReference>
<keyword evidence="2 6" id="KW-0028">Amino-acid biosynthesis</keyword>
<dbReference type="GO" id="GO:0005829">
    <property type="term" value="C:cytosol"/>
    <property type="evidence" value="ECO:0007669"/>
    <property type="project" value="TreeGrafter"/>
</dbReference>
<proteinExistence type="inferred from homology"/>
<comment type="catalytic activity">
    <reaction evidence="5">
        <text>5'-deoxyadenosine + H2O = 5-deoxy-D-ribose + adenine</text>
        <dbReference type="Rhea" id="RHEA:29859"/>
        <dbReference type="ChEBI" id="CHEBI:15377"/>
        <dbReference type="ChEBI" id="CHEBI:16708"/>
        <dbReference type="ChEBI" id="CHEBI:17319"/>
        <dbReference type="ChEBI" id="CHEBI:149540"/>
        <dbReference type="EC" id="3.2.2.9"/>
    </reaction>
    <physiologicalReaction direction="left-to-right" evidence="5">
        <dbReference type="Rhea" id="RHEA:29860"/>
    </physiologicalReaction>
</comment>
<dbReference type="AlphaFoldDB" id="A0A0H4QES6"/>
<keyword evidence="8" id="KW-0326">Glycosidase</keyword>
<evidence type="ECO:0000259" key="7">
    <source>
        <dbReference type="Pfam" id="PF01048"/>
    </source>
</evidence>
<dbReference type="NCBIfam" id="NF004079">
    <property type="entry name" value="PRK05584.1"/>
    <property type="match status" value="1"/>
</dbReference>
<dbReference type="Proteomes" id="UP000036106">
    <property type="component" value="Chromosome"/>
</dbReference>
<comment type="function">
    <text evidence="6">Catalyzes the irreversible cleavage of the glycosidic bond in both 5'-methylthioadenosine (MTA) and S-adenosylhomocysteine (SAH/AdoHcy) to adenine and the corresponding thioribose, 5'-methylthioribose and S-ribosylhomocysteine, respectively. Also cleaves 5'-deoxyadenosine, a toxic by-product of radical S-adenosylmethionine (SAM) enzymes, into 5-deoxyribose and adenine.</text>
</comment>
<feature type="binding site" evidence="6">
    <location>
        <position position="152"/>
    </location>
    <ligand>
        <name>substrate</name>
    </ligand>
</feature>
<evidence type="ECO:0000256" key="1">
    <source>
        <dbReference type="ARBA" id="ARBA00004945"/>
    </source>
</evidence>
<feature type="binding site" evidence="6">
    <location>
        <position position="78"/>
    </location>
    <ligand>
        <name>substrate</name>
    </ligand>
</feature>
<dbReference type="EMBL" id="CP012034">
    <property type="protein sequence ID" value="AKP66422.1"/>
    <property type="molecule type" value="Genomic_DNA"/>
</dbReference>
<dbReference type="GO" id="GO:0019509">
    <property type="term" value="P:L-methionine salvage from methylthioadenosine"/>
    <property type="evidence" value="ECO:0007669"/>
    <property type="project" value="UniProtKB-UniRule"/>
</dbReference>
<dbReference type="EC" id="3.2.2.9" evidence="6"/>
<dbReference type="STRING" id="1007676.ABM34_01895"/>
<keyword evidence="9" id="KW-1185">Reference proteome</keyword>
<dbReference type="Gene3D" id="3.40.50.1580">
    <property type="entry name" value="Nucleoside phosphorylase domain"/>
    <property type="match status" value="1"/>
</dbReference>
<comment type="catalytic activity">
    <reaction evidence="6">
        <text>S-methyl-5'-thioadenosine + H2O = 5-(methylsulfanyl)-D-ribose + adenine</text>
        <dbReference type="Rhea" id="RHEA:13617"/>
        <dbReference type="ChEBI" id="CHEBI:15377"/>
        <dbReference type="ChEBI" id="CHEBI:16708"/>
        <dbReference type="ChEBI" id="CHEBI:17509"/>
        <dbReference type="ChEBI" id="CHEBI:78440"/>
        <dbReference type="EC" id="3.2.2.9"/>
    </reaction>
</comment>
<keyword evidence="3 6" id="KW-0378">Hydrolase</keyword>
<dbReference type="KEGG" id="lgn:ABM34_01895"/>
<accession>A0A0H4QES6</accession>
<dbReference type="GO" id="GO:0009164">
    <property type="term" value="P:nucleoside catabolic process"/>
    <property type="evidence" value="ECO:0007669"/>
    <property type="project" value="InterPro"/>
</dbReference>
<sequence length="229" mass="24987">MKIGVIVPMEQEIKLFKESMEAVQSEIIAGVEFTHGTYADHQVILAQSGIGKVQAGMTATILNEKYQPDLIVNTGSAGGIGEELKIGDIVISEKLAYHDVDVTQSGYKMGQLPGSPLYFDADTFYVNEIRIAAEKTDLNYHVGLIVSGDQFIDDKAKIATIKKDFPDALASEMEGAAVAQVCTQFKTPFVVIRAMSDVGDENANVNFDEFVVQAGQKSVQMLLNFLDRE</sequence>
<dbReference type="RefSeq" id="WP_048702760.1">
    <property type="nucleotide sequence ID" value="NZ_CP012034.1"/>
</dbReference>
<dbReference type="PANTHER" id="PTHR46832:SF1">
    <property type="entry name" value="5'-METHYLTHIOADENOSINE_S-ADENOSYLHOMOCYSTEINE NUCLEOSIDASE"/>
    <property type="match status" value="1"/>
</dbReference>
<dbReference type="InterPro" id="IPR010049">
    <property type="entry name" value="MTA_SAH_Nsdase"/>
</dbReference>